<dbReference type="PANTHER" id="PTHR43818">
    <property type="entry name" value="BCDNA.GH03377"/>
    <property type="match status" value="1"/>
</dbReference>
<dbReference type="Proteomes" id="UP000540989">
    <property type="component" value="Unassembled WGS sequence"/>
</dbReference>
<accession>A0A7W7ZBH1</accession>
<dbReference type="AlphaFoldDB" id="A0A7W7ZBH1"/>
<dbReference type="Gene3D" id="3.40.50.720">
    <property type="entry name" value="NAD(P)-binding Rossmann-like Domain"/>
    <property type="match status" value="1"/>
</dbReference>
<proteinExistence type="predicted"/>
<evidence type="ECO:0000259" key="1">
    <source>
        <dbReference type="Pfam" id="PF01408"/>
    </source>
</evidence>
<protein>
    <submittedName>
        <fullName evidence="2">Putative dehydrogenase</fullName>
    </submittedName>
</protein>
<dbReference type="EMBL" id="JACHIP010000002">
    <property type="protein sequence ID" value="MBB5056845.1"/>
    <property type="molecule type" value="Genomic_DNA"/>
</dbReference>
<evidence type="ECO:0000313" key="2">
    <source>
        <dbReference type="EMBL" id="MBB5056845.1"/>
    </source>
</evidence>
<dbReference type="InterPro" id="IPR000683">
    <property type="entry name" value="Gfo/Idh/MocA-like_OxRdtase_N"/>
</dbReference>
<organism evidence="2 3">
    <name type="scientific">Granulicella aggregans</name>
    <dbReference type="NCBI Taxonomy" id="474949"/>
    <lineage>
        <taxon>Bacteria</taxon>
        <taxon>Pseudomonadati</taxon>
        <taxon>Acidobacteriota</taxon>
        <taxon>Terriglobia</taxon>
        <taxon>Terriglobales</taxon>
        <taxon>Acidobacteriaceae</taxon>
        <taxon>Granulicella</taxon>
    </lineage>
</organism>
<sequence length="439" mass="48835">MMTRREFLDKAALGTAGLAIASTAKSYGQIMGSNNRLNFAVIGLNGRAYAHLSSLKANKANARIAYVCDVESNILKKFADSTTQEMGEAPKTEKDFRNVLALKEIDAITIATPDHWHAPMAIAGVQAGKHVYVEKPCSHNPGEGAMLIEAQKKTGKLVQMGSQQRSSPHSIEIVDKIHNGAIGRAYFAKAWYSNVRKSIGTGKEVPVPATLDWDLFQGPAPRQAYRDNVQPYNWHWFKVWGTGESLNNGTHEVDVCRWALGVDYPKSVTSIAGRYQFKDDWQFYDTMSTSFSYDDAMIAWEGKCCNGMKYYGRDRGSAIMGTTGTVVLDRDGYEIYDLKGKMTSEFKVGNKTESADLVGRDSMTDAHFANFIAGIQKGEKLKQPVAQGNVAVTMLQLSNIAWETKRELHLDQTDGKVLHDAEAMKYWDREYEKGWAPKV</sequence>
<dbReference type="InterPro" id="IPR006311">
    <property type="entry name" value="TAT_signal"/>
</dbReference>
<evidence type="ECO:0000313" key="3">
    <source>
        <dbReference type="Proteomes" id="UP000540989"/>
    </source>
</evidence>
<reference evidence="2 3" key="1">
    <citation type="submission" date="2020-08" db="EMBL/GenBank/DDBJ databases">
        <title>Genomic Encyclopedia of Type Strains, Phase IV (KMG-V): Genome sequencing to study the core and pangenomes of soil and plant-associated prokaryotes.</title>
        <authorList>
            <person name="Whitman W."/>
        </authorList>
    </citation>
    <scope>NUCLEOTIDE SEQUENCE [LARGE SCALE GENOMIC DNA]</scope>
    <source>
        <strain evidence="2 3">M8UP14</strain>
    </source>
</reference>
<dbReference type="SUPFAM" id="SSF51735">
    <property type="entry name" value="NAD(P)-binding Rossmann-fold domains"/>
    <property type="match status" value="1"/>
</dbReference>
<dbReference type="PANTHER" id="PTHR43818:SF5">
    <property type="entry name" value="OXIDOREDUCTASE FAMILY PROTEIN"/>
    <property type="match status" value="1"/>
</dbReference>
<comment type="caution">
    <text evidence="2">The sequence shown here is derived from an EMBL/GenBank/DDBJ whole genome shotgun (WGS) entry which is preliminary data.</text>
</comment>
<dbReference type="Pfam" id="PF01408">
    <property type="entry name" value="GFO_IDH_MocA"/>
    <property type="match status" value="1"/>
</dbReference>
<dbReference type="SUPFAM" id="SSF55347">
    <property type="entry name" value="Glyceraldehyde-3-phosphate dehydrogenase-like, C-terminal domain"/>
    <property type="match status" value="1"/>
</dbReference>
<dbReference type="RefSeq" id="WP_184215095.1">
    <property type="nucleotide sequence ID" value="NZ_JACHIP010000002.1"/>
</dbReference>
<dbReference type="InterPro" id="IPR036291">
    <property type="entry name" value="NAD(P)-bd_dom_sf"/>
</dbReference>
<name>A0A7W7ZBH1_9BACT</name>
<feature type="domain" description="Gfo/Idh/MocA-like oxidoreductase N-terminal" evidence="1">
    <location>
        <begin position="37"/>
        <end position="161"/>
    </location>
</feature>
<keyword evidence="3" id="KW-1185">Reference proteome</keyword>
<gene>
    <name evidence="2" type="ORF">HDF16_001530</name>
</gene>
<dbReference type="GO" id="GO:0000166">
    <property type="term" value="F:nucleotide binding"/>
    <property type="evidence" value="ECO:0007669"/>
    <property type="project" value="InterPro"/>
</dbReference>
<dbReference type="PROSITE" id="PS51318">
    <property type="entry name" value="TAT"/>
    <property type="match status" value="1"/>
</dbReference>
<dbReference type="Gene3D" id="3.30.360.10">
    <property type="entry name" value="Dihydrodipicolinate Reductase, domain 2"/>
    <property type="match status" value="1"/>
</dbReference>
<dbReference type="InterPro" id="IPR050463">
    <property type="entry name" value="Gfo/Idh/MocA_oxidrdct_glycsds"/>
</dbReference>